<dbReference type="GO" id="GO:0000155">
    <property type="term" value="F:phosphorelay sensor kinase activity"/>
    <property type="evidence" value="ECO:0007669"/>
    <property type="project" value="InterPro"/>
</dbReference>
<comment type="subcellular location">
    <subcellularLocation>
        <location evidence="2">Cell inner membrane</location>
        <topology evidence="2">Multi-pass membrane protein</topology>
    </subcellularLocation>
</comment>
<comment type="caution">
    <text evidence="14">The sequence shown here is derived from an EMBL/GenBank/DDBJ whole genome shotgun (WGS) entry which is preliminary data.</text>
</comment>
<evidence type="ECO:0000256" key="1">
    <source>
        <dbReference type="ARBA" id="ARBA00000085"/>
    </source>
</evidence>
<dbReference type="Proteomes" id="UP000445000">
    <property type="component" value="Unassembled WGS sequence"/>
</dbReference>
<comment type="catalytic activity">
    <reaction evidence="1">
        <text>ATP + protein L-histidine = ADP + protein N-phospho-L-histidine.</text>
        <dbReference type="EC" id="2.7.13.3"/>
    </reaction>
</comment>
<dbReference type="AlphaFoldDB" id="A0A829YGP7"/>
<dbReference type="InterPro" id="IPR005467">
    <property type="entry name" value="His_kinase_dom"/>
</dbReference>
<sequence length="235" mass="25193">MRTQAATRVVELSAAPPIDPLRILASMSHDLQTPLTRMKLRAEAMADSIERNKLIADLEEMQHLVRQGIVYARSRHGADVTLRRIDLDACLQSLVSDYRDIGKAVTLFGRIGMPWVTCQHSLRRTLMNLIDNALKYAGAAELSVRRLPGNSISIAVADRGPGIPPEELAAVMQPFYRVSSCIAGISGAGLGLSIAQELTASLGGTLSLANREGGGLLAMLTLAACPASRATPARR</sequence>
<dbReference type="PRINTS" id="PR00344">
    <property type="entry name" value="BCTRLSENSOR"/>
</dbReference>
<keyword evidence="11" id="KW-0902">Two-component regulatory system</keyword>
<keyword evidence="10" id="KW-1133">Transmembrane helix</keyword>
<evidence type="ECO:0000256" key="6">
    <source>
        <dbReference type="ARBA" id="ARBA00022553"/>
    </source>
</evidence>
<dbReference type="PROSITE" id="PS50109">
    <property type="entry name" value="HIS_KIN"/>
    <property type="match status" value="1"/>
</dbReference>
<evidence type="ECO:0000256" key="4">
    <source>
        <dbReference type="ARBA" id="ARBA00022475"/>
    </source>
</evidence>
<dbReference type="Gene3D" id="3.30.565.10">
    <property type="entry name" value="Histidine kinase-like ATPase, C-terminal domain"/>
    <property type="match status" value="1"/>
</dbReference>
<dbReference type="InterPro" id="IPR004358">
    <property type="entry name" value="Sig_transdc_His_kin-like_C"/>
</dbReference>
<dbReference type="Pfam" id="PF02518">
    <property type="entry name" value="HATPase_c"/>
    <property type="match status" value="1"/>
</dbReference>
<organism evidence="14 15">
    <name type="scientific">Steroidobacter agaridevorans</name>
    <dbReference type="NCBI Taxonomy" id="2695856"/>
    <lineage>
        <taxon>Bacteria</taxon>
        <taxon>Pseudomonadati</taxon>
        <taxon>Pseudomonadota</taxon>
        <taxon>Gammaproteobacteria</taxon>
        <taxon>Steroidobacterales</taxon>
        <taxon>Steroidobacteraceae</taxon>
        <taxon>Steroidobacter</taxon>
    </lineage>
</organism>
<accession>A0A829YGP7</accession>
<keyword evidence="9" id="KW-0418">Kinase</keyword>
<dbReference type="Pfam" id="PF00512">
    <property type="entry name" value="HisKA"/>
    <property type="match status" value="1"/>
</dbReference>
<evidence type="ECO:0000313" key="15">
    <source>
        <dbReference type="Proteomes" id="UP000445000"/>
    </source>
</evidence>
<keyword evidence="7" id="KW-0808">Transferase</keyword>
<evidence type="ECO:0000256" key="12">
    <source>
        <dbReference type="ARBA" id="ARBA00023136"/>
    </source>
</evidence>
<feature type="domain" description="Histidine kinase" evidence="13">
    <location>
        <begin position="26"/>
        <end position="226"/>
    </location>
</feature>
<evidence type="ECO:0000256" key="7">
    <source>
        <dbReference type="ARBA" id="ARBA00022679"/>
    </source>
</evidence>
<evidence type="ECO:0000259" key="13">
    <source>
        <dbReference type="PROSITE" id="PS50109"/>
    </source>
</evidence>
<dbReference type="GO" id="GO:0005886">
    <property type="term" value="C:plasma membrane"/>
    <property type="evidence" value="ECO:0007669"/>
    <property type="project" value="UniProtKB-SubCell"/>
</dbReference>
<keyword evidence="5" id="KW-0997">Cell inner membrane</keyword>
<dbReference type="InterPro" id="IPR003594">
    <property type="entry name" value="HATPase_dom"/>
</dbReference>
<dbReference type="SMART" id="SM00387">
    <property type="entry name" value="HATPase_c"/>
    <property type="match status" value="1"/>
</dbReference>
<dbReference type="PANTHER" id="PTHR44936">
    <property type="entry name" value="SENSOR PROTEIN CREC"/>
    <property type="match status" value="1"/>
</dbReference>
<dbReference type="EMBL" id="BLJN01000003">
    <property type="protein sequence ID" value="GFE81862.1"/>
    <property type="molecule type" value="Genomic_DNA"/>
</dbReference>
<dbReference type="Gene3D" id="1.10.287.130">
    <property type="match status" value="1"/>
</dbReference>
<evidence type="ECO:0000256" key="10">
    <source>
        <dbReference type="ARBA" id="ARBA00022989"/>
    </source>
</evidence>
<dbReference type="SUPFAM" id="SSF55874">
    <property type="entry name" value="ATPase domain of HSP90 chaperone/DNA topoisomerase II/histidine kinase"/>
    <property type="match status" value="1"/>
</dbReference>
<dbReference type="SUPFAM" id="SSF47384">
    <property type="entry name" value="Homodimeric domain of signal transducing histidine kinase"/>
    <property type="match status" value="1"/>
</dbReference>
<evidence type="ECO:0000256" key="8">
    <source>
        <dbReference type="ARBA" id="ARBA00022692"/>
    </source>
</evidence>
<dbReference type="EC" id="2.7.13.3" evidence="3"/>
<gene>
    <name evidence="14" type="ORF">GCM10011487_38620</name>
</gene>
<dbReference type="InterPro" id="IPR050980">
    <property type="entry name" value="2C_sensor_his_kinase"/>
</dbReference>
<dbReference type="SMART" id="SM00388">
    <property type="entry name" value="HisKA"/>
    <property type="match status" value="1"/>
</dbReference>
<evidence type="ECO:0000313" key="14">
    <source>
        <dbReference type="EMBL" id="GFE81862.1"/>
    </source>
</evidence>
<evidence type="ECO:0000256" key="2">
    <source>
        <dbReference type="ARBA" id="ARBA00004429"/>
    </source>
</evidence>
<proteinExistence type="predicted"/>
<dbReference type="CDD" id="cd00082">
    <property type="entry name" value="HisKA"/>
    <property type="match status" value="1"/>
</dbReference>
<keyword evidence="6" id="KW-0597">Phosphoprotein</keyword>
<keyword evidence="4" id="KW-1003">Cell membrane</keyword>
<keyword evidence="15" id="KW-1185">Reference proteome</keyword>
<protein>
    <recommendedName>
        <fullName evidence="3">histidine kinase</fullName>
        <ecNumber evidence="3">2.7.13.3</ecNumber>
    </recommendedName>
</protein>
<evidence type="ECO:0000256" key="9">
    <source>
        <dbReference type="ARBA" id="ARBA00022777"/>
    </source>
</evidence>
<dbReference type="InterPro" id="IPR036890">
    <property type="entry name" value="HATPase_C_sf"/>
</dbReference>
<dbReference type="RefSeq" id="WP_161813466.1">
    <property type="nucleotide sequence ID" value="NZ_BLJN01000003.1"/>
</dbReference>
<name>A0A829YGP7_9GAMM</name>
<dbReference type="PANTHER" id="PTHR44936:SF5">
    <property type="entry name" value="SENSOR HISTIDINE KINASE ENVZ"/>
    <property type="match status" value="1"/>
</dbReference>
<reference evidence="15" key="1">
    <citation type="submission" date="2020-01" db="EMBL/GenBank/DDBJ databases">
        <title>'Steroidobacter agaridevorans' sp. nov., agar-degrading bacteria isolated from rhizosphere soils.</title>
        <authorList>
            <person name="Ikenaga M."/>
            <person name="Kataoka M."/>
            <person name="Murouchi A."/>
            <person name="Katsuragi S."/>
            <person name="Sakai M."/>
        </authorList>
    </citation>
    <scope>NUCLEOTIDE SEQUENCE [LARGE SCALE GENOMIC DNA]</scope>
    <source>
        <strain evidence="15">YU21-B</strain>
    </source>
</reference>
<keyword evidence="8" id="KW-0812">Transmembrane</keyword>
<dbReference type="InterPro" id="IPR036097">
    <property type="entry name" value="HisK_dim/P_sf"/>
</dbReference>
<evidence type="ECO:0000256" key="3">
    <source>
        <dbReference type="ARBA" id="ARBA00012438"/>
    </source>
</evidence>
<evidence type="ECO:0000256" key="11">
    <source>
        <dbReference type="ARBA" id="ARBA00023012"/>
    </source>
</evidence>
<dbReference type="InterPro" id="IPR003661">
    <property type="entry name" value="HisK_dim/P_dom"/>
</dbReference>
<evidence type="ECO:0000256" key="5">
    <source>
        <dbReference type="ARBA" id="ARBA00022519"/>
    </source>
</evidence>
<keyword evidence="12" id="KW-0472">Membrane</keyword>